<comment type="caution">
    <text evidence="3">The sequence shown here is derived from an EMBL/GenBank/DDBJ whole genome shotgun (WGS) entry which is preliminary data.</text>
</comment>
<dbReference type="InterPro" id="IPR056633">
    <property type="entry name" value="DUF7731"/>
</dbReference>
<dbReference type="AlphaFoldDB" id="A0AAD6P2A0"/>
<dbReference type="Pfam" id="PF24865">
    <property type="entry name" value="DUF7731"/>
    <property type="match status" value="1"/>
</dbReference>
<sequence>MAVLALPKQKLLAFTLIFIAKLCFYTGYAQVVPGQMVAKAMMCFNNKIIYSRCDEAYRLTQSGNLNVPPEATDVFCNGPCLAETRLVLGCINGVISDFLFYNRATVRDITYALSAGCGSTGYRGDFNVARYIDDETSSASILILPSSTGFYALALFMWWWILLL</sequence>
<keyword evidence="1" id="KW-0472">Membrane</keyword>
<evidence type="ECO:0000259" key="2">
    <source>
        <dbReference type="Pfam" id="PF24865"/>
    </source>
</evidence>
<feature type="domain" description="DUF7731" evidence="2">
    <location>
        <begin position="34"/>
        <end position="132"/>
    </location>
</feature>
<dbReference type="PANTHER" id="PTHR34366:SF8">
    <property type="entry name" value="TRANSMEMBRANE PROTEIN"/>
    <property type="match status" value="1"/>
</dbReference>
<gene>
    <name evidence="3" type="ORF">OIU84_006828</name>
</gene>
<evidence type="ECO:0000256" key="1">
    <source>
        <dbReference type="SAM" id="Phobius"/>
    </source>
</evidence>
<evidence type="ECO:0000313" key="3">
    <source>
        <dbReference type="EMBL" id="KAJ6414087.1"/>
    </source>
</evidence>
<dbReference type="Proteomes" id="UP001162972">
    <property type="component" value="Chromosome 5"/>
</dbReference>
<keyword evidence="1" id="KW-0812">Transmembrane</keyword>
<keyword evidence="1" id="KW-1133">Transmembrane helix</keyword>
<accession>A0AAD6P2A0</accession>
<name>A0AAD6P2A0_9ROSI</name>
<proteinExistence type="predicted"/>
<organism evidence="3 4">
    <name type="scientific">Salix udensis</name>
    <dbReference type="NCBI Taxonomy" id="889485"/>
    <lineage>
        <taxon>Eukaryota</taxon>
        <taxon>Viridiplantae</taxon>
        <taxon>Streptophyta</taxon>
        <taxon>Embryophyta</taxon>
        <taxon>Tracheophyta</taxon>
        <taxon>Spermatophyta</taxon>
        <taxon>Magnoliopsida</taxon>
        <taxon>eudicotyledons</taxon>
        <taxon>Gunneridae</taxon>
        <taxon>Pentapetalae</taxon>
        <taxon>rosids</taxon>
        <taxon>fabids</taxon>
        <taxon>Malpighiales</taxon>
        <taxon>Salicaceae</taxon>
        <taxon>Saliceae</taxon>
        <taxon>Salix</taxon>
    </lineage>
</organism>
<keyword evidence="4" id="KW-1185">Reference proteome</keyword>
<dbReference type="PANTHER" id="PTHR34366">
    <property type="entry name" value="OS07G0289901 PROTEIN-RELATED"/>
    <property type="match status" value="1"/>
</dbReference>
<evidence type="ECO:0000313" key="4">
    <source>
        <dbReference type="Proteomes" id="UP001162972"/>
    </source>
</evidence>
<protein>
    <recommendedName>
        <fullName evidence="2">DUF7731 domain-containing protein</fullName>
    </recommendedName>
</protein>
<dbReference type="EMBL" id="JAPFFJ010000013">
    <property type="protein sequence ID" value="KAJ6414087.1"/>
    <property type="molecule type" value="Genomic_DNA"/>
</dbReference>
<reference evidence="3 4" key="1">
    <citation type="journal article" date="2023" name="Int. J. Mol. Sci.">
        <title>De Novo Assembly and Annotation of 11 Diverse Shrub Willow (Salix) Genomes Reveals Novel Gene Organization in Sex-Linked Regions.</title>
        <authorList>
            <person name="Hyden B."/>
            <person name="Feng K."/>
            <person name="Yates T.B."/>
            <person name="Jawdy S."/>
            <person name="Cereghino C."/>
            <person name="Smart L.B."/>
            <person name="Muchero W."/>
        </authorList>
    </citation>
    <scope>NUCLEOTIDE SEQUENCE [LARGE SCALE GENOMIC DNA]</scope>
    <source>
        <tissue evidence="3">Shoot tip</tissue>
    </source>
</reference>
<feature type="transmembrane region" description="Helical" evidence="1">
    <location>
        <begin position="142"/>
        <end position="163"/>
    </location>
</feature>